<dbReference type="RefSeq" id="WP_089714241.1">
    <property type="nucleotide sequence ID" value="NZ_FOBC01000015.1"/>
</dbReference>
<evidence type="ECO:0000313" key="18">
    <source>
        <dbReference type="Proteomes" id="UP000198807"/>
    </source>
</evidence>
<dbReference type="GO" id="GO:0005047">
    <property type="term" value="F:signal recognition particle binding"/>
    <property type="evidence" value="ECO:0007669"/>
    <property type="project" value="TreeGrafter"/>
</dbReference>
<dbReference type="FunFam" id="3.40.50.300:FF:000695">
    <property type="entry name" value="Flagellar biosynthesis regulator FlhF"/>
    <property type="match status" value="1"/>
</dbReference>
<evidence type="ECO:0000256" key="1">
    <source>
        <dbReference type="ARBA" id="ARBA00004413"/>
    </source>
</evidence>
<evidence type="ECO:0000256" key="12">
    <source>
        <dbReference type="ARBA" id="ARBA00025337"/>
    </source>
</evidence>
<evidence type="ECO:0000256" key="9">
    <source>
        <dbReference type="ARBA" id="ARBA00023134"/>
    </source>
</evidence>
<dbReference type="CDD" id="cd17873">
    <property type="entry name" value="FlhF"/>
    <property type="match status" value="1"/>
</dbReference>
<dbReference type="GO" id="GO:0006614">
    <property type="term" value="P:SRP-dependent cotranslational protein targeting to membrane"/>
    <property type="evidence" value="ECO:0007669"/>
    <property type="project" value="UniProtKB-UniRule"/>
</dbReference>
<dbReference type="GO" id="GO:0005886">
    <property type="term" value="C:plasma membrane"/>
    <property type="evidence" value="ECO:0007669"/>
    <property type="project" value="UniProtKB-SubCell"/>
</dbReference>
<dbReference type="EMBL" id="FOBC01000015">
    <property type="protein sequence ID" value="SEL75569.1"/>
    <property type="molecule type" value="Genomic_DNA"/>
</dbReference>
<keyword evidence="17" id="KW-0969">Cilium</keyword>
<dbReference type="GO" id="GO:0015031">
    <property type="term" value="P:protein transport"/>
    <property type="evidence" value="ECO:0007669"/>
    <property type="project" value="UniProtKB-KW"/>
</dbReference>
<comment type="similarity">
    <text evidence="2">Belongs to the GTP-binding SRP family.</text>
</comment>
<gene>
    <name evidence="17" type="ORF">SAMN04488129_11572</name>
</gene>
<dbReference type="InterPro" id="IPR047040">
    <property type="entry name" value="FlhF__GTPase_dom"/>
</dbReference>
<dbReference type="SMART" id="SM00382">
    <property type="entry name" value="AAA"/>
    <property type="match status" value="1"/>
</dbReference>
<dbReference type="STRING" id="650850.SAMN04488129_11572"/>
<comment type="subcellular location">
    <subcellularLocation>
        <location evidence="1">Cell membrane</location>
        <topology evidence="1">Peripheral membrane protein</topology>
        <orientation evidence="1">Cytoplasmic side</orientation>
    </subcellularLocation>
</comment>
<dbReference type="Proteomes" id="UP000198807">
    <property type="component" value="Unassembled WGS sequence"/>
</dbReference>
<evidence type="ECO:0000256" key="8">
    <source>
        <dbReference type="ARBA" id="ARBA00022927"/>
    </source>
</evidence>
<evidence type="ECO:0000256" key="14">
    <source>
        <dbReference type="SAM" id="MobiDB-lite"/>
    </source>
</evidence>
<dbReference type="PANTHER" id="PTHR43134">
    <property type="entry name" value="SIGNAL RECOGNITION PARTICLE RECEPTOR SUBUNIT ALPHA"/>
    <property type="match status" value="1"/>
</dbReference>
<evidence type="ECO:0000256" key="6">
    <source>
        <dbReference type="ARBA" id="ARBA00022741"/>
    </source>
</evidence>
<keyword evidence="4" id="KW-0813">Transport</keyword>
<evidence type="ECO:0000259" key="16">
    <source>
        <dbReference type="SMART" id="SM00962"/>
    </source>
</evidence>
<organism evidence="17 18">
    <name type="scientific">Halomonas daqiaonensis</name>
    <dbReference type="NCBI Taxonomy" id="650850"/>
    <lineage>
        <taxon>Bacteria</taxon>
        <taxon>Pseudomonadati</taxon>
        <taxon>Pseudomonadota</taxon>
        <taxon>Gammaproteobacteria</taxon>
        <taxon>Oceanospirillales</taxon>
        <taxon>Halomonadaceae</taxon>
        <taxon>Halomonas</taxon>
    </lineage>
</organism>
<protein>
    <recommendedName>
        <fullName evidence="3 13">Flagellar biosynthesis protein FlhF</fullName>
    </recommendedName>
</protein>
<dbReference type="InterPro" id="IPR003593">
    <property type="entry name" value="AAA+_ATPase"/>
</dbReference>
<evidence type="ECO:0000256" key="11">
    <source>
        <dbReference type="ARBA" id="ARBA00023225"/>
    </source>
</evidence>
<evidence type="ECO:0000256" key="7">
    <source>
        <dbReference type="ARBA" id="ARBA00022795"/>
    </source>
</evidence>
<dbReference type="OrthoDB" id="9778554at2"/>
<dbReference type="PANTHER" id="PTHR43134:SF3">
    <property type="entry name" value="FLAGELLAR BIOSYNTHESIS PROTEIN FLHF"/>
    <property type="match status" value="1"/>
</dbReference>
<feature type="region of interest" description="Disordered" evidence="14">
    <location>
        <begin position="379"/>
        <end position="401"/>
    </location>
</feature>
<feature type="domain" description="AAA+ ATPase" evidence="15">
    <location>
        <begin position="175"/>
        <end position="383"/>
    </location>
</feature>
<keyword evidence="9" id="KW-0342">GTP-binding</keyword>
<dbReference type="Gene3D" id="3.40.50.300">
    <property type="entry name" value="P-loop containing nucleotide triphosphate hydrolases"/>
    <property type="match status" value="1"/>
</dbReference>
<evidence type="ECO:0000256" key="10">
    <source>
        <dbReference type="ARBA" id="ARBA00023136"/>
    </source>
</evidence>
<sequence length="741" mass="81486">MSVIRFSGNTSREAMRQVRASLGDDALILANRRTEQGVEILAMADGAMEEKTALPAPEALPTSSVPSDPQLGDASADGRALQTMSEQLLHEMQDMRALLAREQARHAPSQDCRSRLKRLLREAGFSALLADELLQALPAELNDCHSNDERPLGWLQRRLAARLPTFDREDGFFDPPGVVSLVGPTGVGKTTTTAKLAARFVQRHGADRVALITTDSFRIGAHEQLRIYADLLGIPMHALAPGQPIDSLARDLRGRRWVIIDTVGMSQRDQRIIEQIAQLQGGRVRVRMVLLLNAASQPETLEEVVTRYRQAARAAGAELDDCLLTKQDEAGRLAPALETIIRHGLRLSFVSHGQRVPEDLAMADPMALTMQSLATRAPLPLDEPSASRPSRGTLGYSPKGDLLGQGRRLSTVLNGLRQRLVGFNDLESAWDISALPDELQAARLDTLLDQSAKTCQRTGMLWASRQTLNGSDWAMPDMGLDAEGQWLVLPDLQHRQPIGQVNRLVKADEVQGVNSHLFPSLPDNDAWRWLNSGQISWSSQVRPGQRVIHGGVRRALSELAPLATPSVQANFRLRGQPCQVALSQLTVTAFPARRKKDVSGKSLEAWFARLRDPESGKELGRRYWLMPFSNHEDALPLLLGHLQAEGLVQQTRSAKERLSPLLPARTRPELQLLLAAGIAATANHLDHGSDVVAMDLRSELLGFLGGRRRRRDTALLEGLLYLFSARDAIRHVGSAGLEGMR</sequence>
<keyword evidence="8" id="KW-0653">Protein transport</keyword>
<evidence type="ECO:0000256" key="4">
    <source>
        <dbReference type="ARBA" id="ARBA00022448"/>
    </source>
</evidence>
<dbReference type="SUPFAM" id="SSF52540">
    <property type="entry name" value="P-loop containing nucleoside triphosphate hydrolases"/>
    <property type="match status" value="1"/>
</dbReference>
<reference evidence="18" key="1">
    <citation type="submission" date="2016-10" db="EMBL/GenBank/DDBJ databases">
        <authorList>
            <person name="Varghese N."/>
            <person name="Submissions S."/>
        </authorList>
    </citation>
    <scope>NUCLEOTIDE SEQUENCE [LARGE SCALE GENOMIC DNA]</scope>
    <source>
        <strain evidence="18">CGMCC 1.9150</strain>
    </source>
</reference>
<comment type="function">
    <text evidence="12">Necessary for flagellar biosynthesis. May be involved in translocation of the flagellum.</text>
</comment>
<dbReference type="SMART" id="SM00962">
    <property type="entry name" value="SRP54"/>
    <property type="match status" value="1"/>
</dbReference>
<feature type="region of interest" description="Disordered" evidence="14">
    <location>
        <begin position="57"/>
        <end position="78"/>
    </location>
</feature>
<evidence type="ECO:0000313" key="17">
    <source>
        <dbReference type="EMBL" id="SEL75569.1"/>
    </source>
</evidence>
<evidence type="ECO:0000256" key="5">
    <source>
        <dbReference type="ARBA" id="ARBA00022475"/>
    </source>
</evidence>
<proteinExistence type="inferred from homology"/>
<dbReference type="Pfam" id="PF00448">
    <property type="entry name" value="SRP54"/>
    <property type="match status" value="1"/>
</dbReference>
<feature type="domain" description="SRP54-type proteins GTP-binding" evidence="16">
    <location>
        <begin position="176"/>
        <end position="374"/>
    </location>
</feature>
<dbReference type="InterPro" id="IPR027417">
    <property type="entry name" value="P-loop_NTPase"/>
</dbReference>
<dbReference type="GO" id="GO:0005525">
    <property type="term" value="F:GTP binding"/>
    <property type="evidence" value="ECO:0007669"/>
    <property type="project" value="UniProtKB-UniRule"/>
</dbReference>
<evidence type="ECO:0000256" key="3">
    <source>
        <dbReference type="ARBA" id="ARBA00014919"/>
    </source>
</evidence>
<dbReference type="InterPro" id="IPR000897">
    <property type="entry name" value="SRP54_GTPase_dom"/>
</dbReference>
<dbReference type="GO" id="GO:0044781">
    <property type="term" value="P:bacterial-type flagellum organization"/>
    <property type="evidence" value="ECO:0007669"/>
    <property type="project" value="UniProtKB-UniRule"/>
</dbReference>
<keyword evidence="17" id="KW-0282">Flagellum</keyword>
<dbReference type="GO" id="GO:0003924">
    <property type="term" value="F:GTPase activity"/>
    <property type="evidence" value="ECO:0007669"/>
    <property type="project" value="UniProtKB-UniRule"/>
</dbReference>
<evidence type="ECO:0000259" key="15">
    <source>
        <dbReference type="SMART" id="SM00382"/>
    </source>
</evidence>
<keyword evidence="18" id="KW-1185">Reference proteome</keyword>
<keyword evidence="10" id="KW-0472">Membrane</keyword>
<keyword evidence="6" id="KW-0547">Nucleotide-binding</keyword>
<dbReference type="InterPro" id="IPR020006">
    <property type="entry name" value="FlhF"/>
</dbReference>
<keyword evidence="5" id="KW-1003">Cell membrane</keyword>
<keyword evidence="7" id="KW-1005">Bacterial flagellum biogenesis</keyword>
<dbReference type="AlphaFoldDB" id="A0A1H7STA6"/>
<keyword evidence="11" id="KW-1006">Bacterial flagellum protein export</keyword>
<evidence type="ECO:0000256" key="2">
    <source>
        <dbReference type="ARBA" id="ARBA00008531"/>
    </source>
</evidence>
<accession>A0A1H7STA6</accession>
<name>A0A1H7STA6_9GAMM</name>
<dbReference type="NCBIfam" id="TIGR03499">
    <property type="entry name" value="FlhF"/>
    <property type="match status" value="1"/>
</dbReference>
<keyword evidence="17" id="KW-0966">Cell projection</keyword>
<evidence type="ECO:0000256" key="13">
    <source>
        <dbReference type="NCBIfam" id="TIGR03499"/>
    </source>
</evidence>